<protein>
    <recommendedName>
        <fullName evidence="8">DUF1656 domain-containing protein</fullName>
    </recommendedName>
</protein>
<evidence type="ECO:0008006" key="8">
    <source>
        <dbReference type="Google" id="ProtNLM"/>
    </source>
</evidence>
<proteinExistence type="predicted"/>
<evidence type="ECO:0000256" key="2">
    <source>
        <dbReference type="ARBA" id="ARBA00022692"/>
    </source>
</evidence>
<feature type="transmembrane region" description="Helical" evidence="5">
    <location>
        <begin position="6"/>
        <end position="29"/>
    </location>
</feature>
<dbReference type="RefSeq" id="WP_119009044.1">
    <property type="nucleotide sequence ID" value="NZ_BJXK01000001.1"/>
</dbReference>
<dbReference type="InterPro" id="IPR012451">
    <property type="entry name" value="DUF1656"/>
</dbReference>
<dbReference type="OrthoDB" id="5894975at2"/>
<accession>A0A511QKE9</accession>
<comment type="caution">
    <text evidence="6">The sequence shown here is derived from an EMBL/GenBank/DDBJ whole genome shotgun (WGS) entry which is preliminary data.</text>
</comment>
<evidence type="ECO:0000256" key="1">
    <source>
        <dbReference type="ARBA" id="ARBA00022475"/>
    </source>
</evidence>
<keyword evidence="2 5" id="KW-0812">Transmembrane</keyword>
<dbReference type="Pfam" id="PF07869">
    <property type="entry name" value="DUF1656"/>
    <property type="match status" value="1"/>
</dbReference>
<evidence type="ECO:0000256" key="5">
    <source>
        <dbReference type="SAM" id="Phobius"/>
    </source>
</evidence>
<keyword evidence="7" id="KW-1185">Reference proteome</keyword>
<evidence type="ECO:0000313" key="7">
    <source>
        <dbReference type="Proteomes" id="UP000321113"/>
    </source>
</evidence>
<evidence type="ECO:0000256" key="4">
    <source>
        <dbReference type="ARBA" id="ARBA00023136"/>
    </source>
</evidence>
<organism evidence="6 7">
    <name type="scientific">Vibrio superstes NBRC 103154</name>
    <dbReference type="NCBI Taxonomy" id="1219062"/>
    <lineage>
        <taxon>Bacteria</taxon>
        <taxon>Pseudomonadati</taxon>
        <taxon>Pseudomonadota</taxon>
        <taxon>Gammaproteobacteria</taxon>
        <taxon>Vibrionales</taxon>
        <taxon>Vibrionaceae</taxon>
        <taxon>Vibrio</taxon>
    </lineage>
</organism>
<keyword evidence="1" id="KW-1003">Cell membrane</keyword>
<feature type="transmembrane region" description="Helical" evidence="5">
    <location>
        <begin position="41"/>
        <end position="62"/>
    </location>
</feature>
<keyword evidence="3 5" id="KW-1133">Transmembrane helix</keyword>
<reference evidence="6 7" key="1">
    <citation type="submission" date="2019-07" db="EMBL/GenBank/DDBJ databases">
        <title>Whole genome shotgun sequence of Vibrio superstes NBRC 103154.</title>
        <authorList>
            <person name="Hosoyama A."/>
            <person name="Uohara A."/>
            <person name="Ohji S."/>
            <person name="Ichikawa N."/>
        </authorList>
    </citation>
    <scope>NUCLEOTIDE SEQUENCE [LARGE SCALE GENOMIC DNA]</scope>
    <source>
        <strain evidence="6 7">NBRC 103154</strain>
    </source>
</reference>
<keyword evidence="4 5" id="KW-0472">Membrane</keyword>
<sequence length="66" mass="7348">MSDHVLFGHIYIPGFMVWVILSLIALFAVKSLLGGFLRKHNFVNPSLIELCLVVIATGQLLILQVQ</sequence>
<dbReference type="EMBL" id="BJXK01000001">
    <property type="protein sequence ID" value="GEM77761.1"/>
    <property type="molecule type" value="Genomic_DNA"/>
</dbReference>
<gene>
    <name evidence="6" type="ORF">VSU01S_00060</name>
</gene>
<evidence type="ECO:0000256" key="3">
    <source>
        <dbReference type="ARBA" id="ARBA00022989"/>
    </source>
</evidence>
<name>A0A511QKE9_9VIBR</name>
<dbReference type="Proteomes" id="UP000321113">
    <property type="component" value="Unassembled WGS sequence"/>
</dbReference>
<dbReference type="AlphaFoldDB" id="A0A511QKE9"/>
<evidence type="ECO:0000313" key="6">
    <source>
        <dbReference type="EMBL" id="GEM77761.1"/>
    </source>
</evidence>